<evidence type="ECO:0000256" key="1">
    <source>
        <dbReference type="SAM" id="Phobius"/>
    </source>
</evidence>
<evidence type="ECO:0000313" key="3">
    <source>
        <dbReference type="Proteomes" id="UP001138621"/>
    </source>
</evidence>
<sequence length="160" mass="18040">LVKQQRALERQIGGQNLPSLITVSEQKMINYPKQQILFLGILTVITAVIAYFLIKPALILPLLIGLYTGYKYWVSQHAIGVVRHRYANLPIETIQGMQGAIKSYPQTKQQILEIDKGISKQLQQAIVDLEPAIEQLQLSVSIKTIDDLEFALIDIQQAFN</sequence>
<gene>
    <name evidence="2" type="ORF">G7024_25210</name>
</gene>
<feature type="non-terminal residue" evidence="2">
    <location>
        <position position="1"/>
    </location>
</feature>
<evidence type="ECO:0000313" key="2">
    <source>
        <dbReference type="EMBL" id="MBA1307649.1"/>
    </source>
</evidence>
<accession>A0AA40RXJ1</accession>
<protein>
    <submittedName>
        <fullName evidence="2">Uncharacterized protein</fullName>
    </submittedName>
</protein>
<proteinExistence type="predicted"/>
<dbReference type="AlphaFoldDB" id="A0AA40RXJ1"/>
<feature type="transmembrane region" description="Helical" evidence="1">
    <location>
        <begin position="36"/>
        <end position="54"/>
    </location>
</feature>
<reference evidence="2" key="1">
    <citation type="submission" date="2020-02" db="EMBL/GenBank/DDBJ databases">
        <title>Synteny-based analysis reveals conserved mechanism for high triclosan tolerance in Pseudomonas, as well as instances of horizontal transfer.</title>
        <authorList>
            <person name="Mcfarland A.G."/>
            <person name="Bertucci H.K."/>
            <person name="Litmann E."/>
            <person name="Shen J."/>
            <person name="Huttenhower C."/>
            <person name="Hartmann E.M."/>
        </authorList>
    </citation>
    <scope>NUCLEOTIDE SEQUENCE</scope>
    <source>
        <strain evidence="2">109A1</strain>
    </source>
</reference>
<keyword evidence="1" id="KW-0472">Membrane</keyword>
<comment type="caution">
    <text evidence="2">The sequence shown here is derived from an EMBL/GenBank/DDBJ whole genome shotgun (WGS) entry which is preliminary data.</text>
</comment>
<keyword evidence="1" id="KW-1133">Transmembrane helix</keyword>
<dbReference type="Proteomes" id="UP001138621">
    <property type="component" value="Unassembled WGS sequence"/>
</dbReference>
<keyword evidence="1" id="KW-0812">Transmembrane</keyword>
<name>A0AA40RXJ1_STUST</name>
<organism evidence="2 3">
    <name type="scientific">Stutzerimonas stutzeri</name>
    <name type="common">Pseudomonas stutzeri</name>
    <dbReference type="NCBI Taxonomy" id="316"/>
    <lineage>
        <taxon>Bacteria</taxon>
        <taxon>Pseudomonadati</taxon>
        <taxon>Pseudomonadota</taxon>
        <taxon>Gammaproteobacteria</taxon>
        <taxon>Pseudomonadales</taxon>
        <taxon>Pseudomonadaceae</taxon>
        <taxon>Stutzerimonas</taxon>
    </lineage>
</organism>
<dbReference type="EMBL" id="JAAMRD010000214">
    <property type="protein sequence ID" value="MBA1307649.1"/>
    <property type="molecule type" value="Genomic_DNA"/>
</dbReference>
<feature type="non-terminal residue" evidence="2">
    <location>
        <position position="160"/>
    </location>
</feature>